<evidence type="ECO:0000313" key="1">
    <source>
        <dbReference type="EMBL" id="DAE29457.1"/>
    </source>
</evidence>
<protein>
    <submittedName>
        <fullName evidence="1">Uncharacterized protein</fullName>
    </submittedName>
</protein>
<accession>A0A8S5REF4</accession>
<proteinExistence type="predicted"/>
<organism evidence="1">
    <name type="scientific">virus sp. ctd0M1</name>
    <dbReference type="NCBI Taxonomy" id="2827993"/>
    <lineage>
        <taxon>Viruses</taxon>
    </lineage>
</organism>
<sequence>MVKGLLGKKEKVAQAVDKSPACVDKCLFYKRAFAIKPNGLPLQRLRFTSILGVLRYESAKEVRKLSLAYCALRRWLGKEKERVLSYAANFLSIYWLRV</sequence>
<reference evidence="1" key="1">
    <citation type="journal article" date="2021" name="Proc. Natl. Acad. Sci. U.S.A.">
        <title>A Catalog of Tens of Thousands of Viruses from Human Metagenomes Reveals Hidden Associations with Chronic Diseases.</title>
        <authorList>
            <person name="Tisza M.J."/>
            <person name="Buck C.B."/>
        </authorList>
    </citation>
    <scope>NUCLEOTIDE SEQUENCE</scope>
    <source>
        <strain evidence="1">Ctd0M1</strain>
    </source>
</reference>
<name>A0A8S5REF4_9VIRU</name>
<dbReference type="EMBL" id="BK059094">
    <property type="protein sequence ID" value="DAE29457.1"/>
    <property type="molecule type" value="Genomic_DNA"/>
</dbReference>